<proteinExistence type="predicted"/>
<organism evidence="1 2">
    <name type="scientific">Artomyces pyxidatus</name>
    <dbReference type="NCBI Taxonomy" id="48021"/>
    <lineage>
        <taxon>Eukaryota</taxon>
        <taxon>Fungi</taxon>
        <taxon>Dikarya</taxon>
        <taxon>Basidiomycota</taxon>
        <taxon>Agaricomycotina</taxon>
        <taxon>Agaricomycetes</taxon>
        <taxon>Russulales</taxon>
        <taxon>Auriscalpiaceae</taxon>
        <taxon>Artomyces</taxon>
    </lineage>
</organism>
<keyword evidence="2" id="KW-1185">Reference proteome</keyword>
<sequence>MAAMSADVNEGKKTKIRLQDFKLPVQRTIADLGNKHMRAVISLANGFPSPKDKADLAWKSAEEACKSDKFLHKELKKIKATDQTLCGQLIEYINYAAWSMRGDIRKRSLELIRRYFDLENRAKTLGPEKMADLVAWLVPTSPRTVRPFTFGDLDLEARTYDKNKNHGSELIKQVIHAVWFHKKKDPEALRWKEEFSQTPLPLLAMVITAIEAVILEYSSGVHTNMMFTDPLNRDKYLAHLKRLRCLEESAPKYTANLRKSIWEGVLDLTAHYQHLKVDDSDGVSDAMAEQTDFAELEASVA</sequence>
<accession>A0ACB8SI83</accession>
<comment type="caution">
    <text evidence="1">The sequence shown here is derived from an EMBL/GenBank/DDBJ whole genome shotgun (WGS) entry which is preliminary data.</text>
</comment>
<reference evidence="1" key="2">
    <citation type="journal article" date="2022" name="New Phytol.">
        <title>Evolutionary transition to the ectomycorrhizal habit in the genomes of a hyperdiverse lineage of mushroom-forming fungi.</title>
        <authorList>
            <person name="Looney B."/>
            <person name="Miyauchi S."/>
            <person name="Morin E."/>
            <person name="Drula E."/>
            <person name="Courty P.E."/>
            <person name="Kohler A."/>
            <person name="Kuo A."/>
            <person name="LaButti K."/>
            <person name="Pangilinan J."/>
            <person name="Lipzen A."/>
            <person name="Riley R."/>
            <person name="Andreopoulos W."/>
            <person name="He G."/>
            <person name="Johnson J."/>
            <person name="Nolan M."/>
            <person name="Tritt A."/>
            <person name="Barry K.W."/>
            <person name="Grigoriev I.V."/>
            <person name="Nagy L.G."/>
            <person name="Hibbett D."/>
            <person name="Henrissat B."/>
            <person name="Matheny P.B."/>
            <person name="Labbe J."/>
            <person name="Martin F.M."/>
        </authorList>
    </citation>
    <scope>NUCLEOTIDE SEQUENCE</scope>
    <source>
        <strain evidence="1">HHB10654</strain>
    </source>
</reference>
<name>A0ACB8SI83_9AGAM</name>
<dbReference type="EMBL" id="MU277270">
    <property type="protein sequence ID" value="KAI0056158.1"/>
    <property type="molecule type" value="Genomic_DNA"/>
</dbReference>
<gene>
    <name evidence="1" type="ORF">BV25DRAFT_1921231</name>
</gene>
<protein>
    <submittedName>
        <fullName evidence="1">Uncharacterized protein</fullName>
    </submittedName>
</protein>
<dbReference type="Proteomes" id="UP000814140">
    <property type="component" value="Unassembled WGS sequence"/>
</dbReference>
<evidence type="ECO:0000313" key="2">
    <source>
        <dbReference type="Proteomes" id="UP000814140"/>
    </source>
</evidence>
<evidence type="ECO:0000313" key="1">
    <source>
        <dbReference type="EMBL" id="KAI0056158.1"/>
    </source>
</evidence>
<reference evidence="1" key="1">
    <citation type="submission" date="2021-03" db="EMBL/GenBank/DDBJ databases">
        <authorList>
            <consortium name="DOE Joint Genome Institute"/>
            <person name="Ahrendt S."/>
            <person name="Looney B.P."/>
            <person name="Miyauchi S."/>
            <person name="Morin E."/>
            <person name="Drula E."/>
            <person name="Courty P.E."/>
            <person name="Chicoki N."/>
            <person name="Fauchery L."/>
            <person name="Kohler A."/>
            <person name="Kuo A."/>
            <person name="Labutti K."/>
            <person name="Pangilinan J."/>
            <person name="Lipzen A."/>
            <person name="Riley R."/>
            <person name="Andreopoulos W."/>
            <person name="He G."/>
            <person name="Johnson J."/>
            <person name="Barry K.W."/>
            <person name="Grigoriev I.V."/>
            <person name="Nagy L."/>
            <person name="Hibbett D."/>
            <person name="Henrissat B."/>
            <person name="Matheny P.B."/>
            <person name="Labbe J."/>
            <person name="Martin F."/>
        </authorList>
    </citation>
    <scope>NUCLEOTIDE SEQUENCE</scope>
    <source>
        <strain evidence="1">HHB10654</strain>
    </source>
</reference>